<keyword evidence="2" id="KW-1185">Reference proteome</keyword>
<accession>A0AA88SV26</accession>
<gene>
    <name evidence="1" type="ORF">Q5P01_007686</name>
</gene>
<dbReference type="AlphaFoldDB" id="A0AA88SV26"/>
<reference evidence="1" key="1">
    <citation type="submission" date="2023-07" db="EMBL/GenBank/DDBJ databases">
        <title>Chromosome-level Genome Assembly of Striped Snakehead (Channa striata).</title>
        <authorList>
            <person name="Liu H."/>
        </authorList>
    </citation>
    <scope>NUCLEOTIDE SEQUENCE</scope>
    <source>
        <strain evidence="1">Gz</strain>
        <tissue evidence="1">Muscle</tissue>
    </source>
</reference>
<protein>
    <submittedName>
        <fullName evidence="1">Uncharacterized protein</fullName>
    </submittedName>
</protein>
<evidence type="ECO:0000313" key="2">
    <source>
        <dbReference type="Proteomes" id="UP001187415"/>
    </source>
</evidence>
<proteinExistence type="predicted"/>
<comment type="caution">
    <text evidence="1">The sequence shown here is derived from an EMBL/GenBank/DDBJ whole genome shotgun (WGS) entry which is preliminary data.</text>
</comment>
<dbReference type="EMBL" id="JAUPFM010000005">
    <property type="protein sequence ID" value="KAK2851410.1"/>
    <property type="molecule type" value="Genomic_DNA"/>
</dbReference>
<sequence length="192" mass="21548">MDESVQAVAARRSKAWGSLAEEKEQWQKRKSKGRMMQCVCWQRPLFCSVPQQLEQAVIISCAAITCSHDESVSPHTHTHTHSKHTHGPTQLELLFCEGDTTKSWTVFRRISYYSTAARKQHAVWFYASEITSVICQSTSVRRPSVTVSRQLRGVDGSRTAGAFLTLGPPLVTEKGSAAEMEQATKNPIKMYF</sequence>
<evidence type="ECO:0000313" key="1">
    <source>
        <dbReference type="EMBL" id="KAK2851410.1"/>
    </source>
</evidence>
<dbReference type="Proteomes" id="UP001187415">
    <property type="component" value="Unassembled WGS sequence"/>
</dbReference>
<organism evidence="1 2">
    <name type="scientific">Channa striata</name>
    <name type="common">Snakehead murrel</name>
    <name type="synonym">Ophicephalus striatus</name>
    <dbReference type="NCBI Taxonomy" id="64152"/>
    <lineage>
        <taxon>Eukaryota</taxon>
        <taxon>Metazoa</taxon>
        <taxon>Chordata</taxon>
        <taxon>Craniata</taxon>
        <taxon>Vertebrata</taxon>
        <taxon>Euteleostomi</taxon>
        <taxon>Actinopterygii</taxon>
        <taxon>Neopterygii</taxon>
        <taxon>Teleostei</taxon>
        <taxon>Neoteleostei</taxon>
        <taxon>Acanthomorphata</taxon>
        <taxon>Anabantaria</taxon>
        <taxon>Anabantiformes</taxon>
        <taxon>Channoidei</taxon>
        <taxon>Channidae</taxon>
        <taxon>Channa</taxon>
    </lineage>
</organism>
<name>A0AA88SV26_CHASR</name>